<sequence length="230" mass="25197">HLLLATKSICAPLTAAGVSDVQVSTPQLLGILLTYELPSAGRLRRGYHRIIDHLLPATKSICAPLTAAGVSDVQVSTPQLLGILLTYEPPSAGRLRRGYHRIIFTAIIDFHQLTKSSFMVCPYPFFGFNNNALNYPLFKPNDGVSDKKDTVNSAIKKVGYGDMDIVVFETGWPSSVDPSRLGMSLDNAVSYNANLVKHVNSGQGTPLLPNITFENYIFWLFNEDLKPSTS</sequence>
<dbReference type="EMBL" id="JAVXUP010000824">
    <property type="protein sequence ID" value="KAK3020250.1"/>
    <property type="molecule type" value="Genomic_DNA"/>
</dbReference>
<keyword evidence="6" id="KW-1185">Reference proteome</keyword>
<evidence type="ECO:0008006" key="7">
    <source>
        <dbReference type="Google" id="ProtNLM"/>
    </source>
</evidence>
<evidence type="ECO:0000313" key="6">
    <source>
        <dbReference type="Proteomes" id="UP001188597"/>
    </source>
</evidence>
<comment type="similarity">
    <text evidence="1 4">Belongs to the glycosyl hydrolase 17 family.</text>
</comment>
<keyword evidence="3" id="KW-0326">Glycosidase</keyword>
<dbReference type="InterPro" id="IPR017853">
    <property type="entry name" value="GH"/>
</dbReference>
<dbReference type="PANTHER" id="PTHR32227">
    <property type="entry name" value="GLUCAN ENDO-1,3-BETA-GLUCOSIDASE BG1-RELATED-RELATED"/>
    <property type="match status" value="1"/>
</dbReference>
<comment type="caution">
    <text evidence="5">The sequence shown here is derived from an EMBL/GenBank/DDBJ whole genome shotgun (WGS) entry which is preliminary data.</text>
</comment>
<dbReference type="InterPro" id="IPR000490">
    <property type="entry name" value="Glyco_hydro_17"/>
</dbReference>
<dbReference type="Proteomes" id="UP001188597">
    <property type="component" value="Unassembled WGS sequence"/>
</dbReference>
<dbReference type="Gene3D" id="3.20.20.80">
    <property type="entry name" value="Glycosidases"/>
    <property type="match status" value="1"/>
</dbReference>
<gene>
    <name evidence="5" type="ORF">RJ639_045574</name>
</gene>
<dbReference type="InterPro" id="IPR044965">
    <property type="entry name" value="Glyco_hydro_17_plant"/>
</dbReference>
<dbReference type="Pfam" id="PF00332">
    <property type="entry name" value="Glyco_hydro_17"/>
    <property type="match status" value="1"/>
</dbReference>
<keyword evidence="2" id="KW-0378">Hydrolase</keyword>
<evidence type="ECO:0000256" key="2">
    <source>
        <dbReference type="ARBA" id="ARBA00022801"/>
    </source>
</evidence>
<accession>A0AA89AYJ1</accession>
<dbReference type="GO" id="GO:0005975">
    <property type="term" value="P:carbohydrate metabolic process"/>
    <property type="evidence" value="ECO:0007669"/>
    <property type="project" value="InterPro"/>
</dbReference>
<organism evidence="5 6">
    <name type="scientific">Escallonia herrerae</name>
    <dbReference type="NCBI Taxonomy" id="1293975"/>
    <lineage>
        <taxon>Eukaryota</taxon>
        <taxon>Viridiplantae</taxon>
        <taxon>Streptophyta</taxon>
        <taxon>Embryophyta</taxon>
        <taxon>Tracheophyta</taxon>
        <taxon>Spermatophyta</taxon>
        <taxon>Magnoliopsida</taxon>
        <taxon>eudicotyledons</taxon>
        <taxon>Gunneridae</taxon>
        <taxon>Pentapetalae</taxon>
        <taxon>asterids</taxon>
        <taxon>campanulids</taxon>
        <taxon>Escalloniales</taxon>
        <taxon>Escalloniaceae</taxon>
        <taxon>Escallonia</taxon>
    </lineage>
</organism>
<evidence type="ECO:0000256" key="4">
    <source>
        <dbReference type="RuleBase" id="RU004335"/>
    </source>
</evidence>
<dbReference type="AlphaFoldDB" id="A0AA89AYJ1"/>
<reference evidence="5" key="1">
    <citation type="submission" date="2022-12" db="EMBL/GenBank/DDBJ databases">
        <title>Draft genome assemblies for two species of Escallonia (Escalloniales).</title>
        <authorList>
            <person name="Chanderbali A."/>
            <person name="Dervinis C."/>
            <person name="Anghel I."/>
            <person name="Soltis D."/>
            <person name="Soltis P."/>
            <person name="Zapata F."/>
        </authorList>
    </citation>
    <scope>NUCLEOTIDE SEQUENCE</scope>
    <source>
        <strain evidence="5">UCBG64.0493</strain>
        <tissue evidence="5">Leaf</tissue>
    </source>
</reference>
<dbReference type="SUPFAM" id="SSF51445">
    <property type="entry name" value="(Trans)glycosidases"/>
    <property type="match status" value="1"/>
</dbReference>
<evidence type="ECO:0000313" key="5">
    <source>
        <dbReference type="EMBL" id="KAK3020250.1"/>
    </source>
</evidence>
<dbReference type="GO" id="GO:0004553">
    <property type="term" value="F:hydrolase activity, hydrolyzing O-glycosyl compounds"/>
    <property type="evidence" value="ECO:0007669"/>
    <property type="project" value="InterPro"/>
</dbReference>
<protein>
    <recommendedName>
        <fullName evidence="7">Glucan endo-1,3-beta-D-glucosidase</fullName>
    </recommendedName>
</protein>
<evidence type="ECO:0000256" key="1">
    <source>
        <dbReference type="ARBA" id="ARBA00008773"/>
    </source>
</evidence>
<name>A0AA89AYJ1_9ASTE</name>
<proteinExistence type="inferred from homology"/>
<evidence type="ECO:0000256" key="3">
    <source>
        <dbReference type="ARBA" id="ARBA00023295"/>
    </source>
</evidence>
<feature type="non-terminal residue" evidence="5">
    <location>
        <position position="230"/>
    </location>
</feature>